<evidence type="ECO:0000313" key="2">
    <source>
        <dbReference type="Proteomes" id="UP000178602"/>
    </source>
</evidence>
<protein>
    <recommendedName>
        <fullName evidence="3">LysM domain-containing protein</fullName>
    </recommendedName>
</protein>
<evidence type="ECO:0008006" key="3">
    <source>
        <dbReference type="Google" id="ProtNLM"/>
    </source>
</evidence>
<sequence>MTSITAVRYDSSYHLHIIKPYDIDGGPKVKELADQHQTTIAELERLNPEIANLKEGDLLMTPMPRSR</sequence>
<proteinExistence type="predicted"/>
<accession>A0A1F4T6E5</accession>
<reference evidence="1 2" key="1">
    <citation type="journal article" date="2016" name="Nat. Commun.">
        <title>Thousands of microbial genomes shed light on interconnected biogeochemical processes in an aquifer system.</title>
        <authorList>
            <person name="Anantharaman K."/>
            <person name="Brown C.T."/>
            <person name="Hug L.A."/>
            <person name="Sharon I."/>
            <person name="Castelle C.J."/>
            <person name="Probst A.J."/>
            <person name="Thomas B.C."/>
            <person name="Singh A."/>
            <person name="Wilkins M.J."/>
            <person name="Karaoz U."/>
            <person name="Brodie E.L."/>
            <person name="Williams K.H."/>
            <person name="Hubbard S.S."/>
            <person name="Banfield J.F."/>
        </authorList>
    </citation>
    <scope>NUCLEOTIDE SEQUENCE [LARGE SCALE GENOMIC DNA]</scope>
</reference>
<organism evidence="1 2">
    <name type="scientific">candidate division WOR-1 bacterium RIFOXYC12_FULL_54_18</name>
    <dbReference type="NCBI Taxonomy" id="1802584"/>
    <lineage>
        <taxon>Bacteria</taxon>
        <taxon>Bacillati</taxon>
        <taxon>Saganbacteria</taxon>
    </lineage>
</organism>
<gene>
    <name evidence="1" type="ORF">A3K49_04070</name>
</gene>
<dbReference type="EMBL" id="MEUG01000001">
    <property type="protein sequence ID" value="OGC28147.1"/>
    <property type="molecule type" value="Genomic_DNA"/>
</dbReference>
<name>A0A1F4T6E5_UNCSA</name>
<dbReference type="AlphaFoldDB" id="A0A1F4T6E5"/>
<comment type="caution">
    <text evidence="1">The sequence shown here is derived from an EMBL/GenBank/DDBJ whole genome shotgun (WGS) entry which is preliminary data.</text>
</comment>
<dbReference type="Proteomes" id="UP000178602">
    <property type="component" value="Unassembled WGS sequence"/>
</dbReference>
<evidence type="ECO:0000313" key="1">
    <source>
        <dbReference type="EMBL" id="OGC28147.1"/>
    </source>
</evidence>